<keyword evidence="2" id="KW-1185">Reference proteome</keyword>
<reference evidence="1" key="1">
    <citation type="submission" date="2022-02" db="EMBL/GenBank/DDBJ databases">
        <title>Plant Genome Project.</title>
        <authorList>
            <person name="Zhang R.-G."/>
        </authorList>
    </citation>
    <scope>NUCLEOTIDE SEQUENCE</scope>
    <source>
        <strain evidence="1">AT1</strain>
    </source>
</reference>
<gene>
    <name evidence="1" type="ORF">RHMOL_Rhmol05G0188800</name>
</gene>
<dbReference type="Proteomes" id="UP001062846">
    <property type="component" value="Chromosome 5"/>
</dbReference>
<protein>
    <submittedName>
        <fullName evidence="1">Uncharacterized protein</fullName>
    </submittedName>
</protein>
<proteinExistence type="predicted"/>
<evidence type="ECO:0000313" key="2">
    <source>
        <dbReference type="Proteomes" id="UP001062846"/>
    </source>
</evidence>
<comment type="caution">
    <text evidence="1">The sequence shown here is derived from an EMBL/GenBank/DDBJ whole genome shotgun (WGS) entry which is preliminary data.</text>
</comment>
<evidence type="ECO:0000313" key="1">
    <source>
        <dbReference type="EMBL" id="KAI8555639.1"/>
    </source>
</evidence>
<accession>A0ACC0NS57</accession>
<sequence length="76" mass="8093">MVKNPPGFTSDRVLLSLTNTGRAGDGIRLELKYPFHFQQPNTGEEGQGENKSGALANPGTNPPSKQGLKVTPPVSF</sequence>
<dbReference type="EMBL" id="CM046392">
    <property type="protein sequence ID" value="KAI8555639.1"/>
    <property type="molecule type" value="Genomic_DNA"/>
</dbReference>
<name>A0ACC0NS57_RHOML</name>
<organism evidence="1 2">
    <name type="scientific">Rhododendron molle</name>
    <name type="common">Chinese azalea</name>
    <name type="synonym">Azalea mollis</name>
    <dbReference type="NCBI Taxonomy" id="49168"/>
    <lineage>
        <taxon>Eukaryota</taxon>
        <taxon>Viridiplantae</taxon>
        <taxon>Streptophyta</taxon>
        <taxon>Embryophyta</taxon>
        <taxon>Tracheophyta</taxon>
        <taxon>Spermatophyta</taxon>
        <taxon>Magnoliopsida</taxon>
        <taxon>eudicotyledons</taxon>
        <taxon>Gunneridae</taxon>
        <taxon>Pentapetalae</taxon>
        <taxon>asterids</taxon>
        <taxon>Ericales</taxon>
        <taxon>Ericaceae</taxon>
        <taxon>Ericoideae</taxon>
        <taxon>Rhodoreae</taxon>
        <taxon>Rhododendron</taxon>
    </lineage>
</organism>